<organism evidence="8 9">
    <name type="scientific">Oceaniradius stylonematis</name>
    <dbReference type="NCBI Taxonomy" id="2184161"/>
    <lineage>
        <taxon>Bacteria</taxon>
        <taxon>Pseudomonadati</taxon>
        <taxon>Pseudomonadota</taxon>
        <taxon>Alphaproteobacteria</taxon>
        <taxon>Hyphomicrobiales</taxon>
        <taxon>Ahrensiaceae</taxon>
        <taxon>Oceaniradius</taxon>
    </lineage>
</organism>
<keyword evidence="4" id="KW-0092">Biotin</keyword>
<dbReference type="GO" id="GO:0005737">
    <property type="term" value="C:cytoplasm"/>
    <property type="evidence" value="ECO:0007669"/>
    <property type="project" value="TreeGrafter"/>
</dbReference>
<keyword evidence="3" id="KW-0067">ATP-binding</keyword>
<evidence type="ECO:0000259" key="7">
    <source>
        <dbReference type="PROSITE" id="PS51733"/>
    </source>
</evidence>
<feature type="domain" description="BPL/LPL catalytic" evidence="7">
    <location>
        <begin position="7"/>
        <end position="193"/>
    </location>
</feature>
<evidence type="ECO:0000256" key="6">
    <source>
        <dbReference type="ARBA" id="ARBA00047846"/>
    </source>
</evidence>
<evidence type="ECO:0000256" key="5">
    <source>
        <dbReference type="ARBA" id="ARBA00024227"/>
    </source>
</evidence>
<dbReference type="Proteomes" id="UP000246132">
    <property type="component" value="Unassembled WGS sequence"/>
</dbReference>
<dbReference type="AlphaFoldDB" id="A0A3A8AI54"/>
<evidence type="ECO:0000256" key="4">
    <source>
        <dbReference type="ARBA" id="ARBA00023267"/>
    </source>
</evidence>
<dbReference type="CDD" id="cd16442">
    <property type="entry name" value="BPL"/>
    <property type="match status" value="1"/>
</dbReference>
<comment type="catalytic activity">
    <reaction evidence="6">
        <text>biotin + L-lysyl-[protein] + ATP = N(6)-biotinyl-L-lysyl-[protein] + AMP + diphosphate + H(+)</text>
        <dbReference type="Rhea" id="RHEA:11756"/>
        <dbReference type="Rhea" id="RHEA-COMP:9752"/>
        <dbReference type="Rhea" id="RHEA-COMP:10505"/>
        <dbReference type="ChEBI" id="CHEBI:15378"/>
        <dbReference type="ChEBI" id="CHEBI:29969"/>
        <dbReference type="ChEBI" id="CHEBI:30616"/>
        <dbReference type="ChEBI" id="CHEBI:33019"/>
        <dbReference type="ChEBI" id="CHEBI:57586"/>
        <dbReference type="ChEBI" id="CHEBI:83144"/>
        <dbReference type="ChEBI" id="CHEBI:456215"/>
        <dbReference type="EC" id="6.3.4.15"/>
    </reaction>
</comment>
<comment type="caution">
    <text evidence="8">The sequence shown here is derived from an EMBL/GenBank/DDBJ whole genome shotgun (WGS) entry which is preliminary data.</text>
</comment>
<dbReference type="Gene3D" id="2.30.30.100">
    <property type="match status" value="1"/>
</dbReference>
<dbReference type="GO" id="GO:0004077">
    <property type="term" value="F:biotin--[biotin carboxyl-carrier protein] ligase activity"/>
    <property type="evidence" value="ECO:0007669"/>
    <property type="project" value="UniProtKB-EC"/>
</dbReference>
<dbReference type="InterPro" id="IPR003142">
    <property type="entry name" value="BPL_C"/>
</dbReference>
<dbReference type="GO" id="GO:0005524">
    <property type="term" value="F:ATP binding"/>
    <property type="evidence" value="ECO:0007669"/>
    <property type="project" value="UniProtKB-KW"/>
</dbReference>
<dbReference type="EMBL" id="QFWV02000007">
    <property type="protein sequence ID" value="RKF06344.1"/>
    <property type="molecule type" value="Genomic_DNA"/>
</dbReference>
<evidence type="ECO:0000256" key="2">
    <source>
        <dbReference type="ARBA" id="ARBA00022741"/>
    </source>
</evidence>
<dbReference type="Gene3D" id="3.30.930.10">
    <property type="entry name" value="Bira Bifunctional Protein, Domain 2"/>
    <property type="match status" value="1"/>
</dbReference>
<sequence>MSETLVFEPIPGLPDWRAAHVATTGSTNADLAALVRERSAGEGRLWLTAGEQTQGRGRRGRPWSSPPGNLFGSLVLVDPAPVDRIGFLPLVTGLAVRDAVAAELGEGGPSIELKWPNDVLIDGAKCCGILLESLSAPDGTNAVIIGCGINVTAHPLDTPYPATHLTAHRPDATSRSLFHHLAGAFAKVLNDWNRGRNTTAIRERWLDHARGRGQPLTVTLDNATHQGIFEDIDADGYLILRLPDGTSTTFAAGDVFFKQPGR</sequence>
<proteinExistence type="predicted"/>
<name>A0A3A8AI54_9HYPH</name>
<dbReference type="InterPro" id="IPR045864">
    <property type="entry name" value="aa-tRNA-synth_II/BPL/LPL"/>
</dbReference>
<dbReference type="Pfam" id="PF02237">
    <property type="entry name" value="BPL_C"/>
    <property type="match status" value="1"/>
</dbReference>
<dbReference type="InterPro" id="IPR008988">
    <property type="entry name" value="Transcriptional_repressor_C"/>
</dbReference>
<reference evidence="8 9" key="1">
    <citation type="journal article" date="2018" name="Int. J. Syst. Bacteriol.">
        <title>Oceaniradius stylonemae gen. nov., sp. nov., isolated from a red alga, Stylonema cornu-cervi.</title>
        <authorList>
            <person name="Jeong S."/>
        </authorList>
    </citation>
    <scope>NUCLEOTIDE SEQUENCE [LARGE SCALE GENOMIC DNA]</scope>
    <source>
        <strain evidence="8 9">StC1</strain>
    </source>
</reference>
<dbReference type="OrthoDB" id="9807064at2"/>
<gene>
    <name evidence="8" type="ORF">DEM25_012025</name>
</gene>
<dbReference type="PANTHER" id="PTHR12835:SF5">
    <property type="entry name" value="BIOTIN--PROTEIN LIGASE"/>
    <property type="match status" value="1"/>
</dbReference>
<dbReference type="Pfam" id="PF03099">
    <property type="entry name" value="BPL_LplA_LipB"/>
    <property type="match status" value="1"/>
</dbReference>
<dbReference type="SUPFAM" id="SSF55681">
    <property type="entry name" value="Class II aaRS and biotin synthetases"/>
    <property type="match status" value="1"/>
</dbReference>
<dbReference type="PANTHER" id="PTHR12835">
    <property type="entry name" value="BIOTIN PROTEIN LIGASE"/>
    <property type="match status" value="1"/>
</dbReference>
<protein>
    <recommendedName>
        <fullName evidence="5">biotin--[biotin carboxyl-carrier protein] ligase</fullName>
        <ecNumber evidence="5">6.3.4.15</ecNumber>
    </recommendedName>
</protein>
<dbReference type="RefSeq" id="WP_109765988.1">
    <property type="nucleotide sequence ID" value="NZ_JASHJQ010000002.1"/>
</dbReference>
<dbReference type="InterPro" id="IPR004143">
    <property type="entry name" value="BPL_LPL_catalytic"/>
</dbReference>
<dbReference type="InterPro" id="IPR004408">
    <property type="entry name" value="Biotin_CoA_COase_ligase"/>
</dbReference>
<evidence type="ECO:0000313" key="9">
    <source>
        <dbReference type="Proteomes" id="UP000246132"/>
    </source>
</evidence>
<dbReference type="EC" id="6.3.4.15" evidence="5"/>
<evidence type="ECO:0000256" key="3">
    <source>
        <dbReference type="ARBA" id="ARBA00022840"/>
    </source>
</evidence>
<accession>A0A3A8AI54</accession>
<dbReference type="PROSITE" id="PS51733">
    <property type="entry name" value="BPL_LPL_CATALYTIC"/>
    <property type="match status" value="1"/>
</dbReference>
<dbReference type="SUPFAM" id="SSF50037">
    <property type="entry name" value="C-terminal domain of transcriptional repressors"/>
    <property type="match status" value="1"/>
</dbReference>
<keyword evidence="9" id="KW-1185">Reference proteome</keyword>
<evidence type="ECO:0000256" key="1">
    <source>
        <dbReference type="ARBA" id="ARBA00022598"/>
    </source>
</evidence>
<keyword evidence="2" id="KW-0547">Nucleotide-binding</keyword>
<dbReference type="NCBIfam" id="TIGR00121">
    <property type="entry name" value="birA_ligase"/>
    <property type="match status" value="1"/>
</dbReference>
<keyword evidence="1 8" id="KW-0436">Ligase</keyword>
<evidence type="ECO:0000313" key="8">
    <source>
        <dbReference type="EMBL" id="RKF06344.1"/>
    </source>
</evidence>